<dbReference type="AlphaFoldDB" id="A0A1X7FXW4"/>
<dbReference type="EMBL" id="FXAF01000008">
    <property type="protein sequence ID" value="SMF60697.1"/>
    <property type="molecule type" value="Genomic_DNA"/>
</dbReference>
<protein>
    <recommendedName>
        <fullName evidence="3">Antitoxin Xre/MbcA/ParS-like toxin-binding domain-containing protein</fullName>
    </recommendedName>
</protein>
<organism evidence="1 2">
    <name type="scientific">Xaviernesmea oryzae</name>
    <dbReference type="NCBI Taxonomy" id="464029"/>
    <lineage>
        <taxon>Bacteria</taxon>
        <taxon>Pseudomonadati</taxon>
        <taxon>Pseudomonadota</taxon>
        <taxon>Alphaproteobacteria</taxon>
        <taxon>Hyphomicrobiales</taxon>
        <taxon>Rhizobiaceae</taxon>
        <taxon>Rhizobium/Agrobacterium group</taxon>
        <taxon>Xaviernesmea</taxon>
    </lineage>
</organism>
<dbReference type="STRING" id="464029.SAMN02982989_1103"/>
<gene>
    <name evidence="1" type="ORF">SAMN02982989_1103</name>
</gene>
<keyword evidence="2" id="KW-1185">Reference proteome</keyword>
<proteinExistence type="predicted"/>
<dbReference type="Proteomes" id="UP000192903">
    <property type="component" value="Unassembled WGS sequence"/>
</dbReference>
<evidence type="ECO:0008006" key="3">
    <source>
        <dbReference type="Google" id="ProtNLM"/>
    </source>
</evidence>
<evidence type="ECO:0000313" key="1">
    <source>
        <dbReference type="EMBL" id="SMF60697.1"/>
    </source>
</evidence>
<dbReference type="RefSeq" id="WP_234811276.1">
    <property type="nucleotide sequence ID" value="NZ_FXAF01000008.1"/>
</dbReference>
<accession>A0A1X7FXW4</accession>
<name>A0A1X7FXW4_9HYPH</name>
<sequence length="115" mass="13123">MSTMQGAVPRFLNEIGEAGGLKGTDIANIMDVSKATVSRWRAGDIKPQPRNELILSDLHYVVTRLTDYYSSDEIRTWLYARHPQLNGERAIDLIHQDRAIEVLKVIDRLDNEVFL</sequence>
<evidence type="ECO:0000313" key="2">
    <source>
        <dbReference type="Proteomes" id="UP000192903"/>
    </source>
</evidence>
<reference evidence="2" key="1">
    <citation type="submission" date="2017-04" db="EMBL/GenBank/DDBJ databases">
        <authorList>
            <person name="Varghese N."/>
            <person name="Submissions S."/>
        </authorList>
    </citation>
    <scope>NUCLEOTIDE SEQUENCE [LARGE SCALE GENOMIC DNA]</scope>
    <source>
        <strain evidence="2">B4P</strain>
    </source>
</reference>